<evidence type="ECO:0000313" key="4">
    <source>
        <dbReference type="EMBL" id="QTD52709.1"/>
    </source>
</evidence>
<protein>
    <submittedName>
        <fullName evidence="4">GNAT family N-acetyltransferase</fullName>
    </submittedName>
</protein>
<gene>
    <name evidence="4" type="ORF">J3U87_09555</name>
</gene>
<evidence type="ECO:0000313" key="5">
    <source>
        <dbReference type="Proteomes" id="UP000663929"/>
    </source>
</evidence>
<feature type="domain" description="N-acetyltransferase" evidence="3">
    <location>
        <begin position="3"/>
        <end position="165"/>
    </location>
</feature>
<dbReference type="Pfam" id="PF00583">
    <property type="entry name" value="Acetyltransf_1"/>
    <property type="match status" value="1"/>
</dbReference>
<evidence type="ECO:0000256" key="2">
    <source>
        <dbReference type="ARBA" id="ARBA00023315"/>
    </source>
</evidence>
<organism evidence="4 5">
    <name type="scientific">Sulfidibacter corallicola</name>
    <dbReference type="NCBI Taxonomy" id="2818388"/>
    <lineage>
        <taxon>Bacteria</taxon>
        <taxon>Pseudomonadati</taxon>
        <taxon>Acidobacteriota</taxon>
        <taxon>Holophagae</taxon>
        <taxon>Acanthopleuribacterales</taxon>
        <taxon>Acanthopleuribacteraceae</taxon>
        <taxon>Sulfidibacter</taxon>
    </lineage>
</organism>
<dbReference type="KEGG" id="scor:J3U87_09555"/>
<accession>A0A8A4TRV6</accession>
<dbReference type="PROSITE" id="PS51186">
    <property type="entry name" value="GNAT"/>
    <property type="match status" value="1"/>
</dbReference>
<dbReference type="Gene3D" id="3.40.630.30">
    <property type="match status" value="1"/>
</dbReference>
<evidence type="ECO:0000259" key="3">
    <source>
        <dbReference type="PROSITE" id="PS51186"/>
    </source>
</evidence>
<dbReference type="Proteomes" id="UP000663929">
    <property type="component" value="Chromosome"/>
</dbReference>
<keyword evidence="2" id="KW-0012">Acyltransferase</keyword>
<reference evidence="4" key="1">
    <citation type="submission" date="2021-03" db="EMBL/GenBank/DDBJ databases">
        <title>Acanthopleuribacteraceae sp. M133.</title>
        <authorList>
            <person name="Wang G."/>
        </authorList>
    </citation>
    <scope>NUCLEOTIDE SEQUENCE</scope>
    <source>
        <strain evidence="4">M133</strain>
    </source>
</reference>
<dbReference type="InterPro" id="IPR000182">
    <property type="entry name" value="GNAT_dom"/>
</dbReference>
<dbReference type="EMBL" id="CP071793">
    <property type="protein sequence ID" value="QTD52709.1"/>
    <property type="molecule type" value="Genomic_DNA"/>
</dbReference>
<keyword evidence="1" id="KW-0808">Transferase</keyword>
<proteinExistence type="predicted"/>
<dbReference type="InterPro" id="IPR016181">
    <property type="entry name" value="Acyl_CoA_acyltransferase"/>
</dbReference>
<evidence type="ECO:0000256" key="1">
    <source>
        <dbReference type="ARBA" id="ARBA00022679"/>
    </source>
</evidence>
<dbReference type="RefSeq" id="WP_237382812.1">
    <property type="nucleotide sequence ID" value="NZ_CP071793.1"/>
</dbReference>
<keyword evidence="5" id="KW-1185">Reference proteome</keyword>
<name>A0A8A4TRV6_SULCO</name>
<dbReference type="AlphaFoldDB" id="A0A8A4TRV6"/>
<dbReference type="InterPro" id="IPR050832">
    <property type="entry name" value="Bact_Acetyltransf"/>
</dbReference>
<dbReference type="PANTHER" id="PTHR43877">
    <property type="entry name" value="AMINOALKYLPHOSPHONATE N-ACETYLTRANSFERASE-RELATED-RELATED"/>
    <property type="match status" value="1"/>
</dbReference>
<dbReference type="GO" id="GO:0016747">
    <property type="term" value="F:acyltransferase activity, transferring groups other than amino-acyl groups"/>
    <property type="evidence" value="ECO:0007669"/>
    <property type="project" value="InterPro"/>
</dbReference>
<dbReference type="CDD" id="cd04301">
    <property type="entry name" value="NAT_SF"/>
    <property type="match status" value="1"/>
</dbReference>
<dbReference type="SUPFAM" id="SSF55729">
    <property type="entry name" value="Acyl-CoA N-acyltransferases (Nat)"/>
    <property type="match status" value="1"/>
</dbReference>
<sequence>MTFAIRPAIPKDFPALEKMFAEVDRFHLEALPRLFRAPNGQARSSAYLHGVVEDPDQALHVAVNLVPPEELLGFVLVQLKWSDDFPIIRPRRYAVLDVLFIDPNQRRRGLGKALVEAARQWAREKNAQDLELRVYEFNREALAFYKSLGFEVKSHEMISPLGDPS</sequence>